<feature type="non-terminal residue" evidence="2">
    <location>
        <position position="28"/>
    </location>
</feature>
<dbReference type="EMBL" id="JACAQD010000239">
    <property type="protein sequence ID" value="NWC37657.1"/>
    <property type="molecule type" value="Genomic_DNA"/>
</dbReference>
<organism evidence="2 3">
    <name type="scientific">Pseudomonas gingeri</name>
    <dbReference type="NCBI Taxonomy" id="117681"/>
    <lineage>
        <taxon>Bacteria</taxon>
        <taxon>Pseudomonadati</taxon>
        <taxon>Pseudomonadota</taxon>
        <taxon>Gammaproteobacteria</taxon>
        <taxon>Pseudomonadales</taxon>
        <taxon>Pseudomonadaceae</taxon>
        <taxon>Pseudomonas</taxon>
    </lineage>
</organism>
<proteinExistence type="predicted"/>
<dbReference type="Proteomes" id="UP000520592">
    <property type="component" value="Unassembled WGS sequence"/>
</dbReference>
<sequence>MSLEVPAHSNHAGKPASRIRQKNEQAIL</sequence>
<evidence type="ECO:0000256" key="1">
    <source>
        <dbReference type="SAM" id="MobiDB-lite"/>
    </source>
</evidence>
<evidence type="ECO:0000313" key="3">
    <source>
        <dbReference type="Proteomes" id="UP000520592"/>
    </source>
</evidence>
<dbReference type="AlphaFoldDB" id="A0A7Y8CNU6"/>
<name>A0A7Y8CNU6_9PSED</name>
<evidence type="ECO:0000313" key="2">
    <source>
        <dbReference type="EMBL" id="NWC37657.1"/>
    </source>
</evidence>
<protein>
    <submittedName>
        <fullName evidence="2">TetR/AcrR family transcriptional regulator</fullName>
    </submittedName>
</protein>
<accession>A0A7Y8CNU6</accession>
<gene>
    <name evidence="2" type="ORF">HX876_35550</name>
</gene>
<reference evidence="2 3" key="1">
    <citation type="submission" date="2020-04" db="EMBL/GenBank/DDBJ databases">
        <title>Molecular characterization of pseudomonads from Agaricus bisporus reveal novel blotch 2 pathogens in Western Europe.</title>
        <authorList>
            <person name="Taparia T."/>
            <person name="Krijger M."/>
            <person name="Haynes E."/>
            <person name="Elpinstone J.G."/>
            <person name="Noble R."/>
            <person name="Van Der Wolf J."/>
        </authorList>
    </citation>
    <scope>NUCLEOTIDE SEQUENCE [LARGE SCALE GENOMIC DNA]</scope>
    <source>
        <strain evidence="2 3">IPO3737</strain>
    </source>
</reference>
<feature type="region of interest" description="Disordered" evidence="1">
    <location>
        <begin position="1"/>
        <end position="28"/>
    </location>
</feature>
<comment type="caution">
    <text evidence="2">The sequence shown here is derived from an EMBL/GenBank/DDBJ whole genome shotgun (WGS) entry which is preliminary data.</text>
</comment>